<dbReference type="Gene3D" id="3.30.70.1400">
    <property type="entry name" value="Aminomethyltransferase beta-barrel domains"/>
    <property type="match status" value="1"/>
</dbReference>
<dbReference type="InterPro" id="IPR006222">
    <property type="entry name" value="GCVT_N"/>
</dbReference>
<evidence type="ECO:0000256" key="5">
    <source>
        <dbReference type="ARBA" id="ARBA00031395"/>
    </source>
</evidence>
<dbReference type="InterPro" id="IPR029043">
    <property type="entry name" value="GcvT/YgfZ_C"/>
</dbReference>
<dbReference type="GO" id="GO:0005960">
    <property type="term" value="C:glycine cleavage complex"/>
    <property type="evidence" value="ECO:0007669"/>
    <property type="project" value="InterPro"/>
</dbReference>
<dbReference type="PIRSF" id="PIRSF006487">
    <property type="entry name" value="GcvT"/>
    <property type="match status" value="1"/>
</dbReference>
<evidence type="ECO:0000313" key="12">
    <source>
        <dbReference type="Proteomes" id="UP000256763"/>
    </source>
</evidence>
<name>A0A3E0X1D4_9GAMM</name>
<dbReference type="SUPFAM" id="SSF103025">
    <property type="entry name" value="Folate-binding domain"/>
    <property type="match status" value="1"/>
</dbReference>
<dbReference type="AlphaFoldDB" id="A0A3E0X1D4"/>
<comment type="caution">
    <text evidence="11">The sequence shown here is derived from an EMBL/GenBank/DDBJ whole genome shotgun (WGS) entry which is preliminary data.</text>
</comment>
<dbReference type="SUPFAM" id="SSF101790">
    <property type="entry name" value="Aminomethyltransferase beta-barrel domain"/>
    <property type="match status" value="1"/>
</dbReference>
<organism evidence="11 12">
    <name type="scientific">Alkalilimnicola ehrlichii</name>
    <dbReference type="NCBI Taxonomy" id="351052"/>
    <lineage>
        <taxon>Bacteria</taxon>
        <taxon>Pseudomonadati</taxon>
        <taxon>Pseudomonadota</taxon>
        <taxon>Gammaproteobacteria</taxon>
        <taxon>Chromatiales</taxon>
        <taxon>Ectothiorhodospiraceae</taxon>
        <taxon>Alkalilimnicola</taxon>
    </lineage>
</organism>
<evidence type="ECO:0000256" key="4">
    <source>
        <dbReference type="ARBA" id="ARBA00022679"/>
    </source>
</evidence>
<dbReference type="EC" id="2.1.2.10" evidence="2 7"/>
<dbReference type="HAMAP" id="MF_00259">
    <property type="entry name" value="GcvT"/>
    <property type="match status" value="1"/>
</dbReference>
<dbReference type="NCBIfam" id="NF001567">
    <property type="entry name" value="PRK00389.1"/>
    <property type="match status" value="1"/>
</dbReference>
<keyword evidence="3 7" id="KW-0032">Aminotransferase</keyword>
<evidence type="ECO:0000256" key="8">
    <source>
        <dbReference type="PIRSR" id="PIRSR006487-1"/>
    </source>
</evidence>
<sequence length="360" mass="38682">MAKQTPLYGAHEAAGAKFVDFAGWTMPLHYGSQLDEHRAVREHCGIFDVSHMGSVDIEGAQAEAFLRRLLANDVAKLSDGKALYSCLLNQAGGVLDDLIVYLRRTGEYRLVVNAATREADVDWFNEQLGDEAVTIKPRPDLAMLALQGPAAADLLASALPLELAAAARRLSPFCSIERDGYFIGRTGYTGEDGFELIMASESAQACWSAWIAAGVAPCGLGARDSLRLEAGLNLYGQDMDTDTTPLESGLGWTVSWGPEERDFIGREALLTQRESGVKRRLVGLVLEARGVMRAGQPVYLDGGQGTVTSGGFSPILGCSIALARIPAGAVTQACEIELRGRRLPARIVKPPFVRYGKAKV</sequence>
<proteinExistence type="inferred from homology"/>
<evidence type="ECO:0000313" key="11">
    <source>
        <dbReference type="EMBL" id="RFA39463.1"/>
    </source>
</evidence>
<keyword evidence="4 7" id="KW-0808">Transferase</keyword>
<evidence type="ECO:0000259" key="9">
    <source>
        <dbReference type="Pfam" id="PF01571"/>
    </source>
</evidence>
<accession>A0A3E0X1D4</accession>
<evidence type="ECO:0000259" key="10">
    <source>
        <dbReference type="Pfam" id="PF08669"/>
    </source>
</evidence>
<dbReference type="PANTHER" id="PTHR43757:SF2">
    <property type="entry name" value="AMINOMETHYLTRANSFERASE, MITOCHONDRIAL"/>
    <property type="match status" value="1"/>
</dbReference>
<evidence type="ECO:0000256" key="3">
    <source>
        <dbReference type="ARBA" id="ARBA00022576"/>
    </source>
</evidence>
<evidence type="ECO:0000256" key="7">
    <source>
        <dbReference type="HAMAP-Rule" id="MF_00259"/>
    </source>
</evidence>
<comment type="similarity">
    <text evidence="1 7">Belongs to the GcvT family.</text>
</comment>
<dbReference type="RefSeq" id="WP_116300579.1">
    <property type="nucleotide sequence ID" value="NZ_NFZV01000001.1"/>
</dbReference>
<evidence type="ECO:0000256" key="2">
    <source>
        <dbReference type="ARBA" id="ARBA00012616"/>
    </source>
</evidence>
<dbReference type="OrthoDB" id="9774591at2"/>
<dbReference type="GO" id="GO:0019464">
    <property type="term" value="P:glycine decarboxylation via glycine cleavage system"/>
    <property type="evidence" value="ECO:0007669"/>
    <property type="project" value="UniProtKB-UniRule"/>
</dbReference>
<feature type="domain" description="Aminomethyltransferase C-terminal" evidence="10">
    <location>
        <begin position="279"/>
        <end position="353"/>
    </location>
</feature>
<dbReference type="Gene3D" id="4.10.1250.10">
    <property type="entry name" value="Aminomethyltransferase fragment"/>
    <property type="match status" value="1"/>
</dbReference>
<dbReference type="Gene3D" id="3.30.1360.120">
    <property type="entry name" value="Probable tRNA modification gtpase trme, domain 1"/>
    <property type="match status" value="1"/>
</dbReference>
<evidence type="ECO:0000256" key="6">
    <source>
        <dbReference type="ARBA" id="ARBA00047665"/>
    </source>
</evidence>
<dbReference type="Pfam" id="PF08669">
    <property type="entry name" value="GCV_T_C"/>
    <property type="match status" value="1"/>
</dbReference>
<dbReference type="GO" id="GO:0004047">
    <property type="term" value="F:aminomethyltransferase activity"/>
    <property type="evidence" value="ECO:0007669"/>
    <property type="project" value="UniProtKB-UniRule"/>
</dbReference>
<feature type="domain" description="GCVT N-terminal" evidence="9">
    <location>
        <begin position="7"/>
        <end position="256"/>
    </location>
</feature>
<comment type="catalytic activity">
    <reaction evidence="6 7">
        <text>N(6)-[(R)-S(8)-aminomethyldihydrolipoyl]-L-lysyl-[protein] + (6S)-5,6,7,8-tetrahydrofolate = N(6)-[(R)-dihydrolipoyl]-L-lysyl-[protein] + (6R)-5,10-methylene-5,6,7,8-tetrahydrofolate + NH4(+)</text>
        <dbReference type="Rhea" id="RHEA:16945"/>
        <dbReference type="Rhea" id="RHEA-COMP:10475"/>
        <dbReference type="Rhea" id="RHEA-COMP:10492"/>
        <dbReference type="ChEBI" id="CHEBI:15636"/>
        <dbReference type="ChEBI" id="CHEBI:28938"/>
        <dbReference type="ChEBI" id="CHEBI:57453"/>
        <dbReference type="ChEBI" id="CHEBI:83100"/>
        <dbReference type="ChEBI" id="CHEBI:83143"/>
        <dbReference type="EC" id="2.1.2.10"/>
    </reaction>
</comment>
<dbReference type="GO" id="GO:0008483">
    <property type="term" value="F:transaminase activity"/>
    <property type="evidence" value="ECO:0007669"/>
    <property type="project" value="UniProtKB-KW"/>
</dbReference>
<comment type="function">
    <text evidence="7">The glycine cleavage system catalyzes the degradation of glycine.</text>
</comment>
<dbReference type="NCBIfam" id="TIGR00528">
    <property type="entry name" value="gcvT"/>
    <property type="match status" value="1"/>
</dbReference>
<dbReference type="PANTHER" id="PTHR43757">
    <property type="entry name" value="AMINOMETHYLTRANSFERASE"/>
    <property type="match status" value="1"/>
</dbReference>
<keyword evidence="12" id="KW-1185">Reference proteome</keyword>
<dbReference type="Gene3D" id="2.40.30.110">
    <property type="entry name" value="Aminomethyltransferase beta-barrel domains"/>
    <property type="match status" value="1"/>
</dbReference>
<dbReference type="GO" id="GO:0005829">
    <property type="term" value="C:cytosol"/>
    <property type="evidence" value="ECO:0007669"/>
    <property type="project" value="TreeGrafter"/>
</dbReference>
<dbReference type="InterPro" id="IPR028896">
    <property type="entry name" value="GcvT/YgfZ/DmdA"/>
</dbReference>
<evidence type="ECO:0000256" key="1">
    <source>
        <dbReference type="ARBA" id="ARBA00008609"/>
    </source>
</evidence>
<gene>
    <name evidence="7" type="primary">gcvT</name>
    <name evidence="11" type="ORF">CAL65_01345</name>
</gene>
<dbReference type="Proteomes" id="UP000256763">
    <property type="component" value="Unassembled WGS sequence"/>
</dbReference>
<dbReference type="InterPro" id="IPR006223">
    <property type="entry name" value="GcvT"/>
</dbReference>
<dbReference type="InterPro" id="IPR022903">
    <property type="entry name" value="GcvT_bac"/>
</dbReference>
<reference evidence="12" key="1">
    <citation type="submission" date="2017-05" db="EMBL/GenBank/DDBJ databases">
        <authorList>
            <person name="Sharma S."/>
            <person name="Sidhu C."/>
            <person name="Pinnaka A.K."/>
        </authorList>
    </citation>
    <scope>NUCLEOTIDE SEQUENCE [LARGE SCALE GENOMIC DNA]</scope>
    <source>
        <strain evidence="12">AK93</strain>
    </source>
</reference>
<protein>
    <recommendedName>
        <fullName evidence="2 7">Aminomethyltransferase</fullName>
        <ecNumber evidence="2 7">2.1.2.10</ecNumber>
    </recommendedName>
    <alternativeName>
        <fullName evidence="5 7">Glycine cleavage system T protein</fullName>
    </alternativeName>
</protein>
<dbReference type="InterPro" id="IPR027266">
    <property type="entry name" value="TrmE/GcvT-like"/>
</dbReference>
<dbReference type="FunFam" id="3.30.70.1400:FF:000001">
    <property type="entry name" value="Aminomethyltransferase"/>
    <property type="match status" value="1"/>
</dbReference>
<comment type="subunit">
    <text evidence="7">The glycine cleavage system is composed of four proteins: P, T, L and H.</text>
</comment>
<dbReference type="FunFam" id="4.10.1250.10:FF:000001">
    <property type="entry name" value="Aminomethyltransferase"/>
    <property type="match status" value="1"/>
</dbReference>
<dbReference type="InterPro" id="IPR013977">
    <property type="entry name" value="GcvT_C"/>
</dbReference>
<dbReference type="Pfam" id="PF01571">
    <property type="entry name" value="GCV_T"/>
    <property type="match status" value="1"/>
</dbReference>
<dbReference type="EMBL" id="NFZW01000001">
    <property type="protein sequence ID" value="RFA39463.1"/>
    <property type="molecule type" value="Genomic_DNA"/>
</dbReference>
<feature type="binding site" evidence="8">
    <location>
        <position position="195"/>
    </location>
    <ligand>
        <name>substrate</name>
    </ligand>
</feature>